<evidence type="ECO:0000256" key="2">
    <source>
        <dbReference type="ARBA" id="ARBA00022692"/>
    </source>
</evidence>
<evidence type="ECO:0000256" key="1">
    <source>
        <dbReference type="ARBA" id="ARBA00022475"/>
    </source>
</evidence>
<gene>
    <name evidence="6" type="ORF">ACFSNC_24530</name>
</gene>
<comment type="caution">
    <text evidence="6">The sequence shown here is derived from an EMBL/GenBank/DDBJ whole genome shotgun (WGS) entry which is preliminary data.</text>
</comment>
<name>A0ABW4Z4T5_9HYPH</name>
<keyword evidence="7" id="KW-1185">Reference proteome</keyword>
<evidence type="ECO:0000256" key="5">
    <source>
        <dbReference type="SAM" id="Phobius"/>
    </source>
</evidence>
<sequence>MDPLFRTVDLFGFYVSPVVVWALAALVPHLALSRLAAWSGLYGLIWHRPLFDAALYVILLGALIFGVPVLLGETM</sequence>
<keyword evidence="3 5" id="KW-1133">Transmembrane helix</keyword>
<evidence type="ECO:0000313" key="7">
    <source>
        <dbReference type="Proteomes" id="UP001597299"/>
    </source>
</evidence>
<dbReference type="EMBL" id="JBHUHD010000004">
    <property type="protein sequence ID" value="MFD2143564.1"/>
    <property type="molecule type" value="Genomic_DNA"/>
</dbReference>
<dbReference type="Proteomes" id="UP001597299">
    <property type="component" value="Unassembled WGS sequence"/>
</dbReference>
<keyword evidence="2 5" id="KW-0812">Transmembrane</keyword>
<proteinExistence type="predicted"/>
<organism evidence="6 7">
    <name type="scientific">Ancylobacter oerskovii</name>
    <dbReference type="NCBI Taxonomy" id="459519"/>
    <lineage>
        <taxon>Bacteria</taxon>
        <taxon>Pseudomonadati</taxon>
        <taxon>Pseudomonadota</taxon>
        <taxon>Alphaproteobacteria</taxon>
        <taxon>Hyphomicrobiales</taxon>
        <taxon>Xanthobacteraceae</taxon>
        <taxon>Ancylobacter</taxon>
    </lineage>
</organism>
<keyword evidence="4 5" id="KW-0472">Membrane</keyword>
<dbReference type="Pfam" id="PF07869">
    <property type="entry name" value="DUF1656"/>
    <property type="match status" value="1"/>
</dbReference>
<protein>
    <submittedName>
        <fullName evidence="6">DUF1656 domain-containing protein</fullName>
    </submittedName>
</protein>
<feature type="transmembrane region" description="Helical" evidence="5">
    <location>
        <begin position="53"/>
        <end position="71"/>
    </location>
</feature>
<evidence type="ECO:0000256" key="3">
    <source>
        <dbReference type="ARBA" id="ARBA00022989"/>
    </source>
</evidence>
<dbReference type="RefSeq" id="WP_213352814.1">
    <property type="nucleotide sequence ID" value="NZ_JAHBGB010000030.1"/>
</dbReference>
<keyword evidence="1" id="KW-1003">Cell membrane</keyword>
<feature type="transmembrane region" description="Helical" evidence="5">
    <location>
        <begin position="12"/>
        <end position="32"/>
    </location>
</feature>
<accession>A0ABW4Z4T5</accession>
<evidence type="ECO:0000256" key="4">
    <source>
        <dbReference type="ARBA" id="ARBA00023136"/>
    </source>
</evidence>
<dbReference type="InterPro" id="IPR012451">
    <property type="entry name" value="DUF1656"/>
</dbReference>
<evidence type="ECO:0000313" key="6">
    <source>
        <dbReference type="EMBL" id="MFD2143564.1"/>
    </source>
</evidence>
<reference evidence="7" key="1">
    <citation type="journal article" date="2019" name="Int. J. Syst. Evol. Microbiol.">
        <title>The Global Catalogue of Microorganisms (GCM) 10K type strain sequencing project: providing services to taxonomists for standard genome sequencing and annotation.</title>
        <authorList>
            <consortium name="The Broad Institute Genomics Platform"/>
            <consortium name="The Broad Institute Genome Sequencing Center for Infectious Disease"/>
            <person name="Wu L."/>
            <person name="Ma J."/>
        </authorList>
    </citation>
    <scope>NUCLEOTIDE SEQUENCE [LARGE SCALE GENOMIC DNA]</scope>
    <source>
        <strain evidence="7">CCM 7435</strain>
    </source>
</reference>